<evidence type="ECO:0000313" key="1">
    <source>
        <dbReference type="EMBL" id="AJG79629.1"/>
    </source>
</evidence>
<sequence>MNIISLENFRKQKQLENQMVTIPIIERIYKEDGEIKIEVAGEAEVSEAWLNRKDKFL</sequence>
<geneLocation type="plasmid" evidence="1 2">
    <name>1</name>
</geneLocation>
<dbReference type="EMBL" id="CP009336">
    <property type="protein sequence ID" value="AJG79629.1"/>
    <property type="molecule type" value="Genomic_DNA"/>
</dbReference>
<dbReference type="RefSeq" id="WP_001021582.1">
    <property type="nucleotide sequence ID" value="NZ_CP009336.1"/>
</dbReference>
<dbReference type="KEGG" id="btw:BF38_5511"/>
<name>A0AB33B6H2_BACTU</name>
<accession>A0AB33B6H2</accession>
<gene>
    <name evidence="1" type="ORF">BF38_5511</name>
</gene>
<proteinExistence type="predicted"/>
<organism evidence="1 2">
    <name type="scientific">Bacillus thuringiensis</name>
    <dbReference type="NCBI Taxonomy" id="1428"/>
    <lineage>
        <taxon>Bacteria</taxon>
        <taxon>Bacillati</taxon>
        <taxon>Bacillota</taxon>
        <taxon>Bacilli</taxon>
        <taxon>Bacillales</taxon>
        <taxon>Bacillaceae</taxon>
        <taxon>Bacillus</taxon>
        <taxon>Bacillus cereus group</taxon>
    </lineage>
</organism>
<dbReference type="Proteomes" id="UP000031876">
    <property type="component" value="Plasmid 1"/>
</dbReference>
<reference evidence="1 2" key="1">
    <citation type="journal article" date="2015" name="Genome Announc.">
        <title>Complete genome sequences for 35 biothreat assay-relevant bacillus species.</title>
        <authorList>
            <person name="Johnson S.L."/>
            <person name="Daligault H.E."/>
            <person name="Davenport K.W."/>
            <person name="Jaissle J."/>
            <person name="Frey K.G."/>
            <person name="Ladner J.T."/>
            <person name="Broomall S.M."/>
            <person name="Bishop-Lilly K.A."/>
            <person name="Bruce D.C."/>
            <person name="Gibbons H.S."/>
            <person name="Coyne S.R."/>
            <person name="Lo C.C."/>
            <person name="Meincke L."/>
            <person name="Munk A.C."/>
            <person name="Koroleva G.I."/>
            <person name="Rosenzweig C.N."/>
            <person name="Palacios G.F."/>
            <person name="Redden C.L."/>
            <person name="Minogue T.D."/>
            <person name="Chain P.S."/>
        </authorList>
    </citation>
    <scope>NUCLEOTIDE SEQUENCE [LARGE SCALE GENOMIC DNA]</scope>
    <source>
        <strain evidence="1 2">HD1011</strain>
    </source>
</reference>
<evidence type="ECO:0000313" key="2">
    <source>
        <dbReference type="Proteomes" id="UP000031876"/>
    </source>
</evidence>
<protein>
    <submittedName>
        <fullName evidence="1">Uncharacterized protein</fullName>
    </submittedName>
</protein>
<dbReference type="AlphaFoldDB" id="A0AB33B6H2"/>
<keyword evidence="1" id="KW-0614">Plasmid</keyword>